<comment type="caution">
    <text evidence="7">The sequence shown here is derived from an EMBL/GenBank/DDBJ whole genome shotgun (WGS) entry which is preliminary data.</text>
</comment>
<dbReference type="PANTHER" id="PTHR11706">
    <property type="entry name" value="SOLUTE CARRIER PROTEIN FAMILY 11 MEMBER"/>
    <property type="match status" value="1"/>
</dbReference>
<gene>
    <name evidence="7" type="ORF">OIU74_002172</name>
</gene>
<feature type="transmembrane region" description="Helical" evidence="6">
    <location>
        <begin position="240"/>
        <end position="259"/>
    </location>
</feature>
<organism evidence="7 8">
    <name type="scientific">Salix koriyanagi</name>
    <dbReference type="NCBI Taxonomy" id="2511006"/>
    <lineage>
        <taxon>Eukaryota</taxon>
        <taxon>Viridiplantae</taxon>
        <taxon>Streptophyta</taxon>
        <taxon>Embryophyta</taxon>
        <taxon>Tracheophyta</taxon>
        <taxon>Spermatophyta</taxon>
        <taxon>Magnoliopsida</taxon>
        <taxon>eudicotyledons</taxon>
        <taxon>Gunneridae</taxon>
        <taxon>Pentapetalae</taxon>
        <taxon>rosids</taxon>
        <taxon>fabids</taxon>
        <taxon>Malpighiales</taxon>
        <taxon>Salicaceae</taxon>
        <taxon>Saliceae</taxon>
        <taxon>Salix</taxon>
    </lineage>
</organism>
<keyword evidence="5 6" id="KW-0472">Membrane</keyword>
<sequence length="270" mass="29351">MSCDNLAPVVACLIPSSTKLQGSILEETQKFELLWEDTSLSSKIDIHWEAPLFLDSVIKYHTVGCTSVLFEILISNMDTKFANANHPLHFLHWLLPAAGPGLLIAIGYVDPGKWAATVEGGARFGSDLICNDEYGKWTCMFLGVQAALSVIALDLTMILGIAHGLNLLFGMDLSTCVFLAAVDAILFPVFATLMERCKASLLCTCIAGFILLLYFFGVLISQPETPLSINGMQTKLSEESVFALMSLLGASIMPHNFFLHSSIVLVSENV</sequence>
<dbReference type="GO" id="GO:0015086">
    <property type="term" value="F:cadmium ion transmembrane transporter activity"/>
    <property type="evidence" value="ECO:0007669"/>
    <property type="project" value="TreeGrafter"/>
</dbReference>
<evidence type="ECO:0000313" key="8">
    <source>
        <dbReference type="Proteomes" id="UP001151752"/>
    </source>
</evidence>
<keyword evidence="8" id="KW-1185">Reference proteome</keyword>
<dbReference type="GO" id="GO:0005384">
    <property type="term" value="F:manganese ion transmembrane transporter activity"/>
    <property type="evidence" value="ECO:0007669"/>
    <property type="project" value="TreeGrafter"/>
</dbReference>
<reference evidence="7" key="1">
    <citation type="submission" date="2022-11" db="EMBL/GenBank/DDBJ databases">
        <authorList>
            <person name="Hyden B.L."/>
            <person name="Feng K."/>
            <person name="Yates T."/>
            <person name="Jawdy S."/>
            <person name="Smart L.B."/>
            <person name="Muchero W."/>
        </authorList>
    </citation>
    <scope>NUCLEOTIDE SEQUENCE</scope>
    <source>
        <tissue evidence="7">Shoot tip</tissue>
    </source>
</reference>
<dbReference type="Proteomes" id="UP001151752">
    <property type="component" value="Chromosome 16"/>
</dbReference>
<feature type="transmembrane region" description="Helical" evidence="6">
    <location>
        <begin position="199"/>
        <end position="220"/>
    </location>
</feature>
<comment type="subcellular location">
    <subcellularLocation>
        <location evidence="1">Membrane</location>
        <topology evidence="1">Multi-pass membrane protein</topology>
    </subcellularLocation>
</comment>
<dbReference type="Pfam" id="PF01566">
    <property type="entry name" value="Nramp"/>
    <property type="match status" value="1"/>
</dbReference>
<protein>
    <submittedName>
        <fullName evidence="7">SOLUTE CARRIER PROTEIN FAMILY 11 MEMBER</fullName>
    </submittedName>
</protein>
<evidence type="ECO:0000256" key="3">
    <source>
        <dbReference type="ARBA" id="ARBA00022692"/>
    </source>
</evidence>
<keyword evidence="3 6" id="KW-0812">Transmembrane</keyword>
<feature type="transmembrane region" description="Helical" evidence="6">
    <location>
        <begin position="167"/>
        <end position="187"/>
    </location>
</feature>
<comment type="similarity">
    <text evidence="2">Belongs to the NRAMP (TC 2.A.55) family.</text>
</comment>
<keyword evidence="4 6" id="KW-1133">Transmembrane helix</keyword>
<evidence type="ECO:0000313" key="7">
    <source>
        <dbReference type="EMBL" id="KAJ6778325.1"/>
    </source>
</evidence>
<feature type="transmembrane region" description="Helical" evidence="6">
    <location>
        <begin position="139"/>
        <end position="161"/>
    </location>
</feature>
<proteinExistence type="inferred from homology"/>
<accession>A0A9Q0X310</accession>
<dbReference type="PRINTS" id="PR00447">
    <property type="entry name" value="NATRESASSCMP"/>
</dbReference>
<dbReference type="PANTHER" id="PTHR11706:SF75">
    <property type="entry name" value="ETHYLENE-INSENSITIVE PROTEIN 2"/>
    <property type="match status" value="1"/>
</dbReference>
<dbReference type="EMBL" id="JAPFFM010000001">
    <property type="protein sequence ID" value="KAJ6778325.1"/>
    <property type="molecule type" value="Genomic_DNA"/>
</dbReference>
<dbReference type="InterPro" id="IPR001046">
    <property type="entry name" value="NRAMP_fam"/>
</dbReference>
<dbReference type="AlphaFoldDB" id="A0A9Q0X310"/>
<evidence type="ECO:0000256" key="1">
    <source>
        <dbReference type="ARBA" id="ARBA00004141"/>
    </source>
</evidence>
<dbReference type="GO" id="GO:0034755">
    <property type="term" value="P:iron ion transmembrane transport"/>
    <property type="evidence" value="ECO:0007669"/>
    <property type="project" value="TreeGrafter"/>
</dbReference>
<reference evidence="7" key="2">
    <citation type="journal article" date="2023" name="Int. J. Mol. Sci.">
        <title>De Novo Assembly and Annotation of 11 Diverse Shrub Willow (Salix) Genomes Reveals Novel Gene Organization in Sex-Linked Regions.</title>
        <authorList>
            <person name="Hyden B."/>
            <person name="Feng K."/>
            <person name="Yates T.B."/>
            <person name="Jawdy S."/>
            <person name="Cereghino C."/>
            <person name="Smart L.B."/>
            <person name="Muchero W."/>
        </authorList>
    </citation>
    <scope>NUCLEOTIDE SEQUENCE</scope>
    <source>
        <tissue evidence="7">Shoot tip</tissue>
    </source>
</reference>
<dbReference type="GO" id="GO:0005886">
    <property type="term" value="C:plasma membrane"/>
    <property type="evidence" value="ECO:0007669"/>
    <property type="project" value="TreeGrafter"/>
</dbReference>
<evidence type="ECO:0000256" key="6">
    <source>
        <dbReference type="SAM" id="Phobius"/>
    </source>
</evidence>
<evidence type="ECO:0000256" key="4">
    <source>
        <dbReference type="ARBA" id="ARBA00022989"/>
    </source>
</evidence>
<name>A0A9Q0X310_9ROSI</name>
<evidence type="ECO:0000256" key="5">
    <source>
        <dbReference type="ARBA" id="ARBA00023136"/>
    </source>
</evidence>
<evidence type="ECO:0000256" key="2">
    <source>
        <dbReference type="ARBA" id="ARBA00009965"/>
    </source>
</evidence>